<dbReference type="EMBL" id="BK032759">
    <property type="protein sequence ID" value="DAF58863.1"/>
    <property type="molecule type" value="Genomic_DNA"/>
</dbReference>
<evidence type="ECO:0000256" key="1">
    <source>
        <dbReference type="SAM" id="Phobius"/>
    </source>
</evidence>
<feature type="transmembrane region" description="Helical" evidence="1">
    <location>
        <begin position="6"/>
        <end position="25"/>
    </location>
</feature>
<keyword evidence="1" id="KW-0812">Transmembrane</keyword>
<keyword evidence="1" id="KW-0472">Membrane</keyword>
<name>A0A8S5T7B8_9CAUD</name>
<protein>
    <submittedName>
        <fullName evidence="2">Uncharacterized protein</fullName>
    </submittedName>
</protein>
<keyword evidence="1" id="KW-1133">Transmembrane helix</keyword>
<feature type="transmembrane region" description="Helical" evidence="1">
    <location>
        <begin position="37"/>
        <end position="56"/>
    </location>
</feature>
<accession>A0A8S5T7B8</accession>
<sequence length="60" mass="7411">MRFFIIANRTIFFIITVNKFIWTYFKNTLTFFMLKFNFCININIFLKNIILLQTIFSERS</sequence>
<proteinExistence type="predicted"/>
<organism evidence="2">
    <name type="scientific">Siphoviridae sp. ctxMM9</name>
    <dbReference type="NCBI Taxonomy" id="2827973"/>
    <lineage>
        <taxon>Viruses</taxon>
        <taxon>Duplodnaviria</taxon>
        <taxon>Heunggongvirae</taxon>
        <taxon>Uroviricota</taxon>
        <taxon>Caudoviricetes</taxon>
    </lineage>
</organism>
<evidence type="ECO:0000313" key="2">
    <source>
        <dbReference type="EMBL" id="DAF58863.1"/>
    </source>
</evidence>
<reference evidence="2" key="1">
    <citation type="journal article" date="2021" name="Proc. Natl. Acad. Sci. U.S.A.">
        <title>A Catalog of Tens of Thousands of Viruses from Human Metagenomes Reveals Hidden Associations with Chronic Diseases.</title>
        <authorList>
            <person name="Tisza M.J."/>
            <person name="Buck C.B."/>
        </authorList>
    </citation>
    <scope>NUCLEOTIDE SEQUENCE</scope>
    <source>
        <strain evidence="2">CtxMM9</strain>
    </source>
</reference>